<name>A0A3B0A0X7_9ACTN</name>
<dbReference type="EMBL" id="RBAN01000004">
    <property type="protein sequence ID" value="RKN53226.1"/>
    <property type="molecule type" value="Genomic_DNA"/>
</dbReference>
<feature type="region of interest" description="Disordered" evidence="1">
    <location>
        <begin position="12"/>
        <end position="41"/>
    </location>
</feature>
<proteinExistence type="predicted"/>
<sequence>MTAVAVAAVAGCGGKDEEPAPPAAAPPAVETTAEAAVAESPTAAAPTVDACSLVTKAEAEKLAGTRLDDAAPVRETCSYTGPVTGPTAQVEIFVGDGAKKILDIDRQLGHEFTPLSGVGDEAYLEDGQVFINKAGLWISIRLVRLNDPAENRKPLEELARTVAGRL</sequence>
<protein>
    <submittedName>
        <fullName evidence="2">DUF3558 domain-containing protein</fullName>
    </submittedName>
</protein>
<gene>
    <name evidence="2" type="ORF">D7193_23505</name>
</gene>
<dbReference type="Proteomes" id="UP000279968">
    <property type="component" value="Unassembled WGS sequence"/>
</dbReference>
<organism evidence="2 3">
    <name type="scientific">Micromonospora costi</name>
    <dbReference type="NCBI Taxonomy" id="1530042"/>
    <lineage>
        <taxon>Bacteria</taxon>
        <taxon>Bacillati</taxon>
        <taxon>Actinomycetota</taxon>
        <taxon>Actinomycetes</taxon>
        <taxon>Micromonosporales</taxon>
        <taxon>Micromonosporaceae</taxon>
        <taxon>Micromonospora</taxon>
    </lineage>
</organism>
<dbReference type="AlphaFoldDB" id="A0A3B0A0X7"/>
<dbReference type="InterPro" id="IPR024520">
    <property type="entry name" value="DUF3558"/>
</dbReference>
<dbReference type="OrthoDB" id="3699206at2"/>
<evidence type="ECO:0000256" key="1">
    <source>
        <dbReference type="SAM" id="MobiDB-lite"/>
    </source>
</evidence>
<accession>A0A3B0A0X7</accession>
<feature type="compositionally biased region" description="Low complexity" evidence="1">
    <location>
        <begin position="26"/>
        <end position="41"/>
    </location>
</feature>
<dbReference type="Pfam" id="PF12079">
    <property type="entry name" value="DUF3558"/>
    <property type="match status" value="1"/>
</dbReference>
<evidence type="ECO:0000313" key="3">
    <source>
        <dbReference type="Proteomes" id="UP000279968"/>
    </source>
</evidence>
<reference evidence="2 3" key="1">
    <citation type="journal article" date="2015" name="Int. J. Syst. Evol. Microbiol.">
        <title>Micromonospora costi sp. nov., isolated from a leaf of Costus speciosus.</title>
        <authorList>
            <person name="Thawai C."/>
        </authorList>
    </citation>
    <scope>NUCLEOTIDE SEQUENCE [LARGE SCALE GENOMIC DNA]</scope>
    <source>
        <strain evidence="2 3">CS1-12</strain>
    </source>
</reference>
<evidence type="ECO:0000313" key="2">
    <source>
        <dbReference type="EMBL" id="RKN53226.1"/>
    </source>
</evidence>
<keyword evidence="3" id="KW-1185">Reference proteome</keyword>
<comment type="caution">
    <text evidence="2">The sequence shown here is derived from an EMBL/GenBank/DDBJ whole genome shotgun (WGS) entry which is preliminary data.</text>
</comment>